<comment type="subcellular location">
    <subcellularLocation>
        <location evidence="1">Cell membrane</location>
        <topology evidence="1">Multi-pass membrane protein</topology>
    </subcellularLocation>
</comment>
<evidence type="ECO:0000313" key="10">
    <source>
        <dbReference type="Proteomes" id="UP000199400"/>
    </source>
</evidence>
<proteinExistence type="predicted"/>
<feature type="transmembrane region" description="Helical" evidence="8">
    <location>
        <begin position="199"/>
        <end position="222"/>
    </location>
</feature>
<keyword evidence="6" id="KW-0406">Ion transport</keyword>
<feature type="transmembrane region" description="Helical" evidence="8">
    <location>
        <begin position="27"/>
        <end position="43"/>
    </location>
</feature>
<evidence type="ECO:0000256" key="5">
    <source>
        <dbReference type="ARBA" id="ARBA00022989"/>
    </source>
</evidence>
<feature type="transmembrane region" description="Helical" evidence="8">
    <location>
        <begin position="359"/>
        <end position="384"/>
    </location>
</feature>
<dbReference type="EMBL" id="FOMX01000027">
    <property type="protein sequence ID" value="SFF05725.1"/>
    <property type="molecule type" value="Genomic_DNA"/>
</dbReference>
<feature type="transmembrane region" description="Helical" evidence="8">
    <location>
        <begin position="105"/>
        <end position="124"/>
    </location>
</feature>
<feature type="transmembrane region" description="Helical" evidence="8">
    <location>
        <begin position="284"/>
        <end position="303"/>
    </location>
</feature>
<feature type="transmembrane region" description="Helical" evidence="8">
    <location>
        <begin position="249"/>
        <end position="272"/>
    </location>
</feature>
<evidence type="ECO:0000256" key="6">
    <source>
        <dbReference type="ARBA" id="ARBA00023065"/>
    </source>
</evidence>
<dbReference type="Pfam" id="PF02386">
    <property type="entry name" value="TrkH"/>
    <property type="match status" value="1"/>
</dbReference>
<protein>
    <submittedName>
        <fullName evidence="9">Trk system potassium uptake protein TrkH</fullName>
    </submittedName>
</protein>
<reference evidence="10" key="1">
    <citation type="submission" date="2016-10" db="EMBL/GenBank/DDBJ databases">
        <authorList>
            <person name="Varghese N."/>
            <person name="Submissions S."/>
        </authorList>
    </citation>
    <scope>NUCLEOTIDE SEQUENCE [LARGE SCALE GENOMIC DNA]</scope>
    <source>
        <strain evidence="10">ATCC 25963</strain>
    </source>
</reference>
<keyword evidence="3" id="KW-1003">Cell membrane</keyword>
<keyword evidence="7 8" id="KW-0472">Membrane</keyword>
<dbReference type="PANTHER" id="PTHR32024">
    <property type="entry name" value="TRK SYSTEM POTASSIUM UPTAKE PROTEIN TRKG-RELATED"/>
    <property type="match status" value="1"/>
</dbReference>
<accession>A0A1I2FKB1</accession>
<evidence type="ECO:0000256" key="8">
    <source>
        <dbReference type="SAM" id="Phobius"/>
    </source>
</evidence>
<evidence type="ECO:0000256" key="3">
    <source>
        <dbReference type="ARBA" id="ARBA00022475"/>
    </source>
</evidence>
<organism evidence="9 10">
    <name type="scientific">Nannocystis exedens</name>
    <dbReference type="NCBI Taxonomy" id="54"/>
    <lineage>
        <taxon>Bacteria</taxon>
        <taxon>Pseudomonadati</taxon>
        <taxon>Myxococcota</taxon>
        <taxon>Polyangia</taxon>
        <taxon>Nannocystales</taxon>
        <taxon>Nannocystaceae</taxon>
        <taxon>Nannocystis</taxon>
    </lineage>
</organism>
<keyword evidence="4 8" id="KW-0812">Transmembrane</keyword>
<dbReference type="Proteomes" id="UP000199400">
    <property type="component" value="Unassembled WGS sequence"/>
</dbReference>
<evidence type="ECO:0000313" key="9">
    <source>
        <dbReference type="EMBL" id="SFF05725.1"/>
    </source>
</evidence>
<evidence type="ECO:0000256" key="4">
    <source>
        <dbReference type="ARBA" id="ARBA00022692"/>
    </source>
</evidence>
<feature type="transmembrane region" description="Helical" evidence="8">
    <location>
        <begin position="315"/>
        <end position="338"/>
    </location>
</feature>
<dbReference type="GO" id="GO:0008324">
    <property type="term" value="F:monoatomic cation transmembrane transporter activity"/>
    <property type="evidence" value="ECO:0007669"/>
    <property type="project" value="InterPro"/>
</dbReference>
<keyword evidence="2" id="KW-0813">Transport</keyword>
<name>A0A1I2FKB1_9BACT</name>
<feature type="transmembrane region" description="Helical" evidence="8">
    <location>
        <begin position="63"/>
        <end position="85"/>
    </location>
</feature>
<dbReference type="GO" id="GO:0005886">
    <property type="term" value="C:plasma membrane"/>
    <property type="evidence" value="ECO:0007669"/>
    <property type="project" value="UniProtKB-SubCell"/>
</dbReference>
<evidence type="ECO:0000256" key="2">
    <source>
        <dbReference type="ARBA" id="ARBA00022448"/>
    </source>
</evidence>
<feature type="transmembrane region" description="Helical" evidence="8">
    <location>
        <begin position="486"/>
        <end position="506"/>
    </location>
</feature>
<keyword evidence="10" id="KW-1185">Reference proteome</keyword>
<dbReference type="RefSeq" id="WP_170136320.1">
    <property type="nucleotide sequence ID" value="NZ_FOMX01000027.1"/>
</dbReference>
<feature type="transmembrane region" description="Helical" evidence="8">
    <location>
        <begin position="513"/>
        <end position="536"/>
    </location>
</feature>
<dbReference type="STRING" id="54.SAMN02745121_06691"/>
<dbReference type="AlphaFoldDB" id="A0A1I2FKB1"/>
<dbReference type="GO" id="GO:0030001">
    <property type="term" value="P:metal ion transport"/>
    <property type="evidence" value="ECO:0007669"/>
    <property type="project" value="UniProtKB-ARBA"/>
</dbReference>
<gene>
    <name evidence="9" type="ORF">SAMN02745121_06691</name>
</gene>
<dbReference type="PANTHER" id="PTHR32024:SF1">
    <property type="entry name" value="KTR SYSTEM POTASSIUM UPTAKE PROTEIN B"/>
    <property type="match status" value="1"/>
</dbReference>
<evidence type="ECO:0000256" key="1">
    <source>
        <dbReference type="ARBA" id="ARBA00004651"/>
    </source>
</evidence>
<feature type="transmembrane region" description="Helical" evidence="8">
    <location>
        <begin position="136"/>
        <end position="156"/>
    </location>
</feature>
<dbReference type="InterPro" id="IPR003445">
    <property type="entry name" value="Cat_transpt"/>
</dbReference>
<feature type="transmembrane region" description="Helical" evidence="8">
    <location>
        <begin position="168"/>
        <end position="187"/>
    </location>
</feature>
<sequence>MSIGSLIVLVVAVAVVALDVAVASPWTGLLVVLGMGIVTLAVAEQVRQMITARRKQADLGGVLWFELALFLALLGFLLARAFILGDAFDGPLSARRLAAAETYDLVFTTLAALAGALVIAPERTGRVLLNMSQRPAMMLIGSFAALISLGSLLLTLPVSLTDAAHTSFVDSLFTMASAVCVTGLAVNDLGATYSLFGQGVILTGVQLGGIGIMTVAALALAFSNNSSLQSQLRYAAMLDARTVADLRKIVVGILAGTFVVEAIGAALLWLMLAGDPRIGDASPLWTAVFHAVSSFCNAGFALFPGGMGAFVGDIGVQAVLMTLMIVGGLGFPILVELARHGWRRLLRLVKPSTPAPPRLSLATRVVLSTTLALIVAGTVAVLALEFTAGLQPAGEHGIFHRLWSALFIAANTRSGGLDTVGVGGMRDATLLVLCVLMFIGGAPASTAGGIKTTTFATVVATLRAELRGREPELGGRALAPEVVRKATAVLVMMTGLLMAFVLLLSLTEDLPFLPVAFEAVSALATVGLSTGITGSFSVAGKLLLTAAMFLGRVGPFTIALAVADRSAVRSRHRLAREDLPVG</sequence>
<evidence type="ECO:0000256" key="7">
    <source>
        <dbReference type="ARBA" id="ARBA00023136"/>
    </source>
</evidence>
<keyword evidence="5 8" id="KW-1133">Transmembrane helix</keyword>